<gene>
    <name evidence="2" type="ORF">HCT14_04865</name>
</gene>
<keyword evidence="1" id="KW-1133">Transmembrane helix</keyword>
<organism evidence="2 3">
    <name type="scientific">Entomospira entomophila</name>
    <dbReference type="NCBI Taxonomy" id="2719988"/>
    <lineage>
        <taxon>Bacteria</taxon>
        <taxon>Pseudomonadati</taxon>
        <taxon>Spirochaetota</taxon>
        <taxon>Spirochaetia</taxon>
        <taxon>Spirochaetales</taxon>
        <taxon>Spirochaetaceae</taxon>
        <taxon>Entomospira</taxon>
    </lineage>
</organism>
<dbReference type="PANTHER" id="PTHR37804">
    <property type="entry name" value="CDAA REGULATORY PROTEIN CDAR"/>
    <property type="match status" value="1"/>
</dbReference>
<protein>
    <submittedName>
        <fullName evidence="2">YbbR-like domain-containing protein</fullName>
    </submittedName>
</protein>
<dbReference type="EMBL" id="JAATLJ010000001">
    <property type="protein sequence ID" value="NIZ40835.1"/>
    <property type="molecule type" value="Genomic_DNA"/>
</dbReference>
<dbReference type="Gene3D" id="2.170.120.40">
    <property type="entry name" value="YbbR-like domain"/>
    <property type="match status" value="1"/>
</dbReference>
<dbReference type="Gene3D" id="2.170.120.30">
    <property type="match status" value="1"/>
</dbReference>
<dbReference type="AlphaFoldDB" id="A0A968G941"/>
<dbReference type="InterPro" id="IPR012505">
    <property type="entry name" value="YbbR"/>
</dbReference>
<accession>A0A968G941</accession>
<evidence type="ECO:0000313" key="2">
    <source>
        <dbReference type="EMBL" id="NIZ40835.1"/>
    </source>
</evidence>
<proteinExistence type="predicted"/>
<keyword evidence="1" id="KW-0812">Transmembrane</keyword>
<dbReference type="Proteomes" id="UP000711995">
    <property type="component" value="Unassembled WGS sequence"/>
</dbReference>
<name>A0A968G941_9SPIO</name>
<keyword evidence="3" id="KW-1185">Reference proteome</keyword>
<dbReference type="PANTHER" id="PTHR37804:SF1">
    <property type="entry name" value="CDAA REGULATORY PROTEIN CDAR"/>
    <property type="match status" value="1"/>
</dbReference>
<dbReference type="RefSeq" id="WP_167700423.1">
    <property type="nucleotide sequence ID" value="NZ_CP118174.1"/>
</dbReference>
<reference evidence="2 3" key="1">
    <citation type="submission" date="2020-03" db="EMBL/GenBank/DDBJ databases">
        <title>Spirochaetal bacteria isolated from arthropods constitute a novel genus Entomospira genus novum within the order Spirochaetales.</title>
        <authorList>
            <person name="Grana-Miraglia L."/>
            <person name="Sikutova S."/>
            <person name="Fingerle V."/>
            <person name="Sing A."/>
            <person name="Castillo-Ramirez S."/>
            <person name="Margos G."/>
            <person name="Rudolf I."/>
        </authorList>
    </citation>
    <scope>NUCLEOTIDE SEQUENCE [LARGE SCALE GENOMIC DNA]</scope>
    <source>
        <strain evidence="2 3">BR193</strain>
    </source>
</reference>
<keyword evidence="1" id="KW-0472">Membrane</keyword>
<dbReference type="InterPro" id="IPR053154">
    <property type="entry name" value="c-di-AMP_regulator"/>
</dbReference>
<comment type="caution">
    <text evidence="2">The sequence shown here is derived from an EMBL/GenBank/DDBJ whole genome shotgun (WGS) entry which is preliminary data.</text>
</comment>
<feature type="transmembrane region" description="Helical" evidence="1">
    <location>
        <begin position="16"/>
        <end position="33"/>
    </location>
</feature>
<evidence type="ECO:0000256" key="1">
    <source>
        <dbReference type="SAM" id="Phobius"/>
    </source>
</evidence>
<sequence>MTSIQESIRNFFEKNLFAKIASIMLAALFFFMYRHLSFEQVTFYLPIQIYLPEDVAILSQDISTSQVTIRGSKTDLTQFDRRHLFLEIHIDDFLEGTRYHRISLNRSAYNNRLSQFSISLDPATVQLTLEPIITKQIMIEPVLLGQPKRGYVQSDTQLTPSSVEAKGPRSVLETINSIRTYPVDISNITKSLKQDVSLNFDHQKVTITPQQSQLSVHVATQYLYRHQFQIPITALNLNPNLAIENIDDLIGIVTIESRINHLSTLDHSKWTLILNLQHIEETGEYILKPQLRNLELSPDDYNIIIENTTIKIKEMKNYE</sequence>
<evidence type="ECO:0000313" key="3">
    <source>
        <dbReference type="Proteomes" id="UP000711995"/>
    </source>
</evidence>
<dbReference type="Pfam" id="PF07949">
    <property type="entry name" value="YbbR"/>
    <property type="match status" value="1"/>
</dbReference>